<dbReference type="GO" id="GO:0070038">
    <property type="term" value="F:rRNA (pseudouridine-N3-)-methyltransferase activity"/>
    <property type="evidence" value="ECO:0007669"/>
    <property type="project" value="UniProtKB-UniRule"/>
</dbReference>
<protein>
    <recommendedName>
        <fullName evidence="5">Ribosomal RNA large subunit methyltransferase H</fullName>
        <ecNumber evidence="5">2.1.1.177</ecNumber>
    </recommendedName>
    <alternativeName>
        <fullName evidence="5">23S rRNA (pseudouridine1915-N3)-methyltransferase</fullName>
    </alternativeName>
    <alternativeName>
        <fullName evidence="5">23S rRNA m3Psi1915 methyltransferase</fullName>
    </alternativeName>
    <alternativeName>
        <fullName evidence="5">rRNA (pseudouridine-N3-)-methyltransferase RlmH</fullName>
    </alternativeName>
</protein>
<dbReference type="PANTHER" id="PTHR33603">
    <property type="entry name" value="METHYLTRANSFERASE"/>
    <property type="match status" value="1"/>
</dbReference>
<dbReference type="InterPro" id="IPR029028">
    <property type="entry name" value="Alpha/beta_knot_MTases"/>
</dbReference>
<keyword evidence="3 5" id="KW-0949">S-adenosyl-L-methionine</keyword>
<dbReference type="Gene3D" id="3.40.1280.10">
    <property type="match status" value="1"/>
</dbReference>
<comment type="caution">
    <text evidence="6">The sequence shown here is derived from an EMBL/GenBank/DDBJ whole genome shotgun (WGS) entry which is preliminary data.</text>
</comment>
<keyword evidence="8" id="KW-1185">Reference proteome</keyword>
<dbReference type="EC" id="2.1.1.177" evidence="5"/>
<evidence type="ECO:0000256" key="3">
    <source>
        <dbReference type="ARBA" id="ARBA00022691"/>
    </source>
</evidence>
<evidence type="ECO:0000313" key="6">
    <source>
        <dbReference type="EMBL" id="MBB3175104.1"/>
    </source>
</evidence>
<evidence type="ECO:0000313" key="9">
    <source>
        <dbReference type="Proteomes" id="UP000565205"/>
    </source>
</evidence>
<evidence type="ECO:0000256" key="4">
    <source>
        <dbReference type="ARBA" id="ARBA00038303"/>
    </source>
</evidence>
<dbReference type="RefSeq" id="WP_176623891.1">
    <property type="nucleotide sequence ID" value="NZ_JABXXQ010000146.1"/>
</dbReference>
<dbReference type="Proteomes" id="UP000557688">
    <property type="component" value="Unassembled WGS sequence"/>
</dbReference>
<dbReference type="PANTHER" id="PTHR33603:SF1">
    <property type="entry name" value="RIBOSOMAL RNA LARGE SUBUNIT METHYLTRANSFERASE H"/>
    <property type="match status" value="1"/>
</dbReference>
<feature type="binding site" evidence="5">
    <location>
        <begin position="118"/>
        <end position="123"/>
    </location>
    <ligand>
        <name>S-adenosyl-L-methionine</name>
        <dbReference type="ChEBI" id="CHEBI:59789"/>
    </ligand>
</feature>
<dbReference type="InterPro" id="IPR003742">
    <property type="entry name" value="RlmH-like"/>
</dbReference>
<dbReference type="InterPro" id="IPR029026">
    <property type="entry name" value="tRNA_m1G_MTases_N"/>
</dbReference>
<dbReference type="CDD" id="cd18081">
    <property type="entry name" value="RlmH-like"/>
    <property type="match status" value="1"/>
</dbReference>
<accession>A0A839V3Q6</accession>
<name>A0A839V3Q6_9PROT</name>
<dbReference type="Pfam" id="PF02590">
    <property type="entry name" value="SPOUT_MTase"/>
    <property type="match status" value="1"/>
</dbReference>
<comment type="catalytic activity">
    <reaction evidence="5">
        <text>pseudouridine(1915) in 23S rRNA + S-adenosyl-L-methionine = N(3)-methylpseudouridine(1915) in 23S rRNA + S-adenosyl-L-homocysteine + H(+)</text>
        <dbReference type="Rhea" id="RHEA:42752"/>
        <dbReference type="Rhea" id="RHEA-COMP:10221"/>
        <dbReference type="Rhea" id="RHEA-COMP:10222"/>
        <dbReference type="ChEBI" id="CHEBI:15378"/>
        <dbReference type="ChEBI" id="CHEBI:57856"/>
        <dbReference type="ChEBI" id="CHEBI:59789"/>
        <dbReference type="ChEBI" id="CHEBI:65314"/>
        <dbReference type="ChEBI" id="CHEBI:74486"/>
        <dbReference type="EC" id="2.1.1.177"/>
    </reaction>
</comment>
<dbReference type="AlphaFoldDB" id="A0A839V3Q6"/>
<gene>
    <name evidence="5" type="primary">rlmH</name>
    <name evidence="6" type="ORF">FHR90_002953</name>
    <name evidence="7" type="ORF">HUK83_08605</name>
</gene>
<comment type="subunit">
    <text evidence="5">Homodimer.</text>
</comment>
<dbReference type="EMBL" id="JACHXV010000018">
    <property type="protein sequence ID" value="MBB3175104.1"/>
    <property type="molecule type" value="Genomic_DNA"/>
</dbReference>
<evidence type="ECO:0000256" key="2">
    <source>
        <dbReference type="ARBA" id="ARBA00022679"/>
    </source>
</evidence>
<proteinExistence type="inferred from homology"/>
<dbReference type="EMBL" id="JABXXQ010000146">
    <property type="protein sequence ID" value="NVN30393.1"/>
    <property type="molecule type" value="Genomic_DNA"/>
</dbReference>
<keyword evidence="2 5" id="KW-0808">Transferase</keyword>
<reference evidence="7 9" key="1">
    <citation type="submission" date="2020-06" db="EMBL/GenBank/DDBJ databases">
        <title>Description of novel acetic acid bacteria.</title>
        <authorList>
            <person name="Sombolestani A."/>
        </authorList>
    </citation>
    <scope>NUCLEOTIDE SEQUENCE [LARGE SCALE GENOMIC DNA]</scope>
    <source>
        <strain evidence="7 9">LMG 26838</strain>
    </source>
</reference>
<evidence type="ECO:0000256" key="1">
    <source>
        <dbReference type="ARBA" id="ARBA00022603"/>
    </source>
</evidence>
<comment type="subcellular location">
    <subcellularLocation>
        <location evidence="5">Cytoplasm</location>
    </subcellularLocation>
</comment>
<organism evidence="6 8">
    <name type="scientific">Endobacter medicaginis</name>
    <dbReference type="NCBI Taxonomy" id="1181271"/>
    <lineage>
        <taxon>Bacteria</taxon>
        <taxon>Pseudomonadati</taxon>
        <taxon>Pseudomonadota</taxon>
        <taxon>Alphaproteobacteria</taxon>
        <taxon>Acetobacterales</taxon>
        <taxon>Acetobacteraceae</taxon>
        <taxon>Endobacter</taxon>
    </lineage>
</organism>
<feature type="binding site" evidence="5">
    <location>
        <position position="68"/>
    </location>
    <ligand>
        <name>S-adenosyl-L-methionine</name>
        <dbReference type="ChEBI" id="CHEBI:59789"/>
    </ligand>
</feature>
<dbReference type="HAMAP" id="MF_00658">
    <property type="entry name" value="23SrRNA_methyltr_H"/>
    <property type="match status" value="1"/>
</dbReference>
<comment type="similarity">
    <text evidence="4 5">Belongs to the RNA methyltransferase RlmH family.</text>
</comment>
<dbReference type="PIRSF" id="PIRSF004505">
    <property type="entry name" value="MT_bac"/>
    <property type="match status" value="1"/>
</dbReference>
<keyword evidence="1 5" id="KW-0489">Methyltransferase</keyword>
<reference evidence="6 8" key="2">
    <citation type="submission" date="2020-08" db="EMBL/GenBank/DDBJ databases">
        <title>Genomic Encyclopedia of Type Strains, Phase III (KMG-III): the genomes of soil and plant-associated and newly described type strains.</title>
        <authorList>
            <person name="Whitman W."/>
        </authorList>
    </citation>
    <scope>NUCLEOTIDE SEQUENCE [LARGE SCALE GENOMIC DNA]</scope>
    <source>
        <strain evidence="6 8">CECT 8088</strain>
    </source>
</reference>
<dbReference type="SUPFAM" id="SSF75217">
    <property type="entry name" value="alpha/beta knot"/>
    <property type="match status" value="1"/>
</dbReference>
<evidence type="ECO:0000256" key="5">
    <source>
        <dbReference type="HAMAP-Rule" id="MF_00658"/>
    </source>
</evidence>
<feature type="binding site" evidence="5">
    <location>
        <position position="99"/>
    </location>
    <ligand>
        <name>S-adenosyl-L-methionine</name>
        <dbReference type="ChEBI" id="CHEBI:59789"/>
    </ligand>
</feature>
<keyword evidence="5" id="KW-0963">Cytoplasm</keyword>
<keyword evidence="5" id="KW-0698">rRNA processing</keyword>
<sequence>MAGFRIIAVGRLRKGEEAGLYERFAGRLVPPPIVTEIAEGRGSAAEVRRREASALLAALPDPAFVVALDLGGAAPDSERFAREVEQWSSLGRPVCFLIGGAEGLDASVIQRADRVLSLGAMTWPHMLARAMLAEQLYRAQAIRNGHPYHKADRPYS</sequence>
<evidence type="ECO:0000313" key="7">
    <source>
        <dbReference type="EMBL" id="NVN30393.1"/>
    </source>
</evidence>
<dbReference type="Proteomes" id="UP000565205">
    <property type="component" value="Unassembled WGS sequence"/>
</dbReference>
<comment type="function">
    <text evidence="5">Specifically methylates the pseudouridine at position 1915 (m3Psi1915) in 23S rRNA.</text>
</comment>
<dbReference type="GO" id="GO:0005737">
    <property type="term" value="C:cytoplasm"/>
    <property type="evidence" value="ECO:0007669"/>
    <property type="project" value="UniProtKB-SubCell"/>
</dbReference>
<evidence type="ECO:0000313" key="8">
    <source>
        <dbReference type="Proteomes" id="UP000557688"/>
    </source>
</evidence>